<keyword evidence="2" id="KW-0328">Glycosyltransferase</keyword>
<evidence type="ECO:0000256" key="3">
    <source>
        <dbReference type="ARBA" id="ARBA00022679"/>
    </source>
</evidence>
<reference evidence="7 8" key="1">
    <citation type="journal article" date="2013" name="Proc. Natl. Acad. Sci. U.S.A.">
        <title>Fine-scale variation in meiotic recombination in Mimulus inferred from population shotgun sequencing.</title>
        <authorList>
            <person name="Hellsten U."/>
            <person name="Wright K.M."/>
            <person name="Jenkins J."/>
            <person name="Shu S."/>
            <person name="Yuan Y."/>
            <person name="Wessler S.R."/>
            <person name="Schmutz J."/>
            <person name="Willis J.H."/>
            <person name="Rokhsar D.S."/>
        </authorList>
    </citation>
    <scope>NUCLEOTIDE SEQUENCE [LARGE SCALE GENOMIC DNA]</scope>
    <source>
        <strain evidence="8">cv. DUN x IM62</strain>
    </source>
</reference>
<comment type="subcellular location">
    <subcellularLocation>
        <location evidence="1">Membrane</location>
        <topology evidence="1">Single-pass type II membrane protein</topology>
    </subcellularLocation>
</comment>
<dbReference type="Proteomes" id="UP000030748">
    <property type="component" value="Unassembled WGS sequence"/>
</dbReference>
<keyword evidence="3" id="KW-0808">Transferase</keyword>
<dbReference type="OMA" id="QFWVLTR"/>
<keyword evidence="8" id="KW-1185">Reference proteome</keyword>
<dbReference type="PhylomeDB" id="A0A022PZE0"/>
<feature type="chain" id="PRO_5001503656" description="Core-2/I-branching beta-1,6-N-acetylglucosaminyltransferase family protein" evidence="6">
    <location>
        <begin position="23"/>
        <end position="409"/>
    </location>
</feature>
<protein>
    <recommendedName>
        <fullName evidence="9">Core-2/I-branching beta-1,6-N-acetylglucosaminyltransferase family protein</fullName>
    </recommendedName>
</protein>
<sequence length="409" mass="46369">MLPPTPLSLLCAILLCLPLAVIFTFTAPSTTTLSSGAATTSPLLPITASYINYTTEDIYPEPIILPKVKPHEVVLLIKNQTTANSTTQVISEDYIDGDDDRSLFQAASRVNLSPKPVKKLAFMFLTTTSPLPLAPLWELFFARAPKNLYNVYVHADPSSVNHTTTSFHGVFARRVIPSKPTRRHTPTLISAARRLLAHALLHDESNSMFALFSPSCIPIRSFSYTYRTLMKSRRSFVEILKNEPGAYERWAARGVEAMAPEVEYSEFRIGSQFWAVKRKHARIIVRDRRVWSKFKVPCLRDDTCYPEEHYFATLLSMVDQRGCTPCTLTHVDWNGSRGGHPRMYKTSEVGPELIRTLRKYRPRYGDEERSDGSNSSVRRRHDPFLFARKFSPGSLHRLMSIANAVIFKD</sequence>
<dbReference type="InterPro" id="IPR003406">
    <property type="entry name" value="Glyco_trans_14"/>
</dbReference>
<evidence type="ECO:0000313" key="8">
    <source>
        <dbReference type="Proteomes" id="UP000030748"/>
    </source>
</evidence>
<dbReference type="AlphaFoldDB" id="A0A022PZE0"/>
<dbReference type="KEGG" id="egt:105977037"/>
<name>A0A022PZE0_ERYGU</name>
<accession>A0A022PZE0</accession>
<dbReference type="GO" id="GO:0016757">
    <property type="term" value="F:glycosyltransferase activity"/>
    <property type="evidence" value="ECO:0007669"/>
    <property type="project" value="UniProtKB-KW"/>
</dbReference>
<keyword evidence="4" id="KW-0472">Membrane</keyword>
<feature type="signal peptide" evidence="6">
    <location>
        <begin position="1"/>
        <end position="22"/>
    </location>
</feature>
<proteinExistence type="predicted"/>
<dbReference type="OrthoDB" id="191334at2759"/>
<dbReference type="PANTHER" id="PTHR31042:SF60">
    <property type="entry name" value="CORE-2_I-BRANCHING BETA-1,6-N-ACETYLGLUCOSAMINYLTRANSFERASE FAMILY PROTEIN"/>
    <property type="match status" value="1"/>
</dbReference>
<keyword evidence="6" id="KW-0732">Signal</keyword>
<evidence type="ECO:0000256" key="6">
    <source>
        <dbReference type="SAM" id="SignalP"/>
    </source>
</evidence>
<gene>
    <name evidence="7" type="ORF">MIMGU_mgv1a007405mg</name>
</gene>
<dbReference type="Pfam" id="PF02485">
    <property type="entry name" value="Branch"/>
    <property type="match status" value="1"/>
</dbReference>
<organism evidence="7 8">
    <name type="scientific">Erythranthe guttata</name>
    <name type="common">Yellow monkey flower</name>
    <name type="synonym">Mimulus guttatus</name>
    <dbReference type="NCBI Taxonomy" id="4155"/>
    <lineage>
        <taxon>Eukaryota</taxon>
        <taxon>Viridiplantae</taxon>
        <taxon>Streptophyta</taxon>
        <taxon>Embryophyta</taxon>
        <taxon>Tracheophyta</taxon>
        <taxon>Spermatophyta</taxon>
        <taxon>Magnoliopsida</taxon>
        <taxon>eudicotyledons</taxon>
        <taxon>Gunneridae</taxon>
        <taxon>Pentapetalae</taxon>
        <taxon>asterids</taxon>
        <taxon>lamiids</taxon>
        <taxon>Lamiales</taxon>
        <taxon>Phrymaceae</taxon>
        <taxon>Erythranthe</taxon>
    </lineage>
</organism>
<evidence type="ECO:0000256" key="2">
    <source>
        <dbReference type="ARBA" id="ARBA00022676"/>
    </source>
</evidence>
<evidence type="ECO:0008006" key="9">
    <source>
        <dbReference type="Google" id="ProtNLM"/>
    </source>
</evidence>
<evidence type="ECO:0000256" key="1">
    <source>
        <dbReference type="ARBA" id="ARBA00004606"/>
    </source>
</evidence>
<evidence type="ECO:0000256" key="5">
    <source>
        <dbReference type="ARBA" id="ARBA00023180"/>
    </source>
</evidence>
<dbReference type="EMBL" id="KI632284">
    <property type="protein sequence ID" value="EYU20258.1"/>
    <property type="molecule type" value="Genomic_DNA"/>
</dbReference>
<evidence type="ECO:0000256" key="4">
    <source>
        <dbReference type="ARBA" id="ARBA00023136"/>
    </source>
</evidence>
<dbReference type="InterPro" id="IPR044174">
    <property type="entry name" value="BC10-like"/>
</dbReference>
<dbReference type="PANTHER" id="PTHR31042">
    <property type="entry name" value="CORE-2/I-BRANCHING BETA-1,6-N-ACETYLGLUCOSAMINYLTRANSFERASE FAMILY PROTEIN-RELATED"/>
    <property type="match status" value="1"/>
</dbReference>
<evidence type="ECO:0000313" key="7">
    <source>
        <dbReference type="EMBL" id="EYU20258.1"/>
    </source>
</evidence>
<dbReference type="GO" id="GO:0016020">
    <property type="term" value="C:membrane"/>
    <property type="evidence" value="ECO:0007669"/>
    <property type="project" value="UniProtKB-SubCell"/>
</dbReference>
<dbReference type="eggNOG" id="ENOG502QVBI">
    <property type="taxonomic scope" value="Eukaryota"/>
</dbReference>
<keyword evidence="5" id="KW-0325">Glycoprotein</keyword>